<evidence type="ECO:0000313" key="2">
    <source>
        <dbReference type="EMBL" id="ACF82371.1"/>
    </source>
</evidence>
<reference evidence="2" key="1">
    <citation type="journal article" date="2009" name="PLoS Genet.">
        <title>Sequencing, mapping, and analysis of 27,455 maize full-length cDNAs.</title>
        <authorList>
            <person name="Soderlund C."/>
            <person name="Descour A."/>
            <person name="Kudrna D."/>
            <person name="Bomhoff M."/>
            <person name="Boyd L."/>
            <person name="Currie J."/>
            <person name="Angelova A."/>
            <person name="Collura K."/>
            <person name="Wissotski M."/>
            <person name="Ashley E."/>
            <person name="Morrow D."/>
            <person name="Fernandes J."/>
            <person name="Walbot V."/>
            <person name="Yu Y."/>
        </authorList>
    </citation>
    <scope>NUCLEOTIDE SEQUENCE</scope>
    <source>
        <strain evidence="2">B73</strain>
    </source>
</reference>
<feature type="compositionally biased region" description="Low complexity" evidence="1">
    <location>
        <begin position="71"/>
        <end position="81"/>
    </location>
</feature>
<protein>
    <submittedName>
        <fullName evidence="2">Uncharacterized protein</fullName>
    </submittedName>
</protein>
<proteinExistence type="evidence at transcript level"/>
<name>B4FJS8_MAIZE</name>
<feature type="compositionally biased region" description="Basic and acidic residues" evidence="1">
    <location>
        <begin position="96"/>
        <end position="106"/>
    </location>
</feature>
<feature type="compositionally biased region" description="Polar residues" evidence="1">
    <location>
        <begin position="84"/>
        <end position="93"/>
    </location>
</feature>
<dbReference type="EMBL" id="BT037366">
    <property type="protein sequence ID" value="ACF82371.1"/>
    <property type="molecule type" value="mRNA"/>
</dbReference>
<feature type="region of interest" description="Disordered" evidence="1">
    <location>
        <begin position="37"/>
        <end position="106"/>
    </location>
</feature>
<evidence type="ECO:0000256" key="1">
    <source>
        <dbReference type="SAM" id="MobiDB-lite"/>
    </source>
</evidence>
<feature type="compositionally biased region" description="Basic and acidic residues" evidence="1">
    <location>
        <begin position="53"/>
        <end position="69"/>
    </location>
</feature>
<accession>B4FJS8</accession>
<sequence length="106" mass="10639">MLQLHQDMAHPGQVGGLARLGALDNCDGWLLVLVFLPPPHMLQPPPPAPAAKEGTKDGSAKGGGKDGAKEGGAAAPANGAKQPAESQETTANGPSEAEKEQPAASE</sequence>
<feature type="compositionally biased region" description="Pro residues" evidence="1">
    <location>
        <begin position="37"/>
        <end position="49"/>
    </location>
</feature>
<dbReference type="AlphaFoldDB" id="B4FJS8"/>
<organism evidence="2">
    <name type="scientific">Zea mays</name>
    <name type="common">Maize</name>
    <dbReference type="NCBI Taxonomy" id="4577"/>
    <lineage>
        <taxon>Eukaryota</taxon>
        <taxon>Viridiplantae</taxon>
        <taxon>Streptophyta</taxon>
        <taxon>Embryophyta</taxon>
        <taxon>Tracheophyta</taxon>
        <taxon>Spermatophyta</taxon>
        <taxon>Magnoliopsida</taxon>
        <taxon>Liliopsida</taxon>
        <taxon>Poales</taxon>
        <taxon>Poaceae</taxon>
        <taxon>PACMAD clade</taxon>
        <taxon>Panicoideae</taxon>
        <taxon>Andropogonodae</taxon>
        <taxon>Andropogoneae</taxon>
        <taxon>Tripsacinae</taxon>
        <taxon>Zea</taxon>
    </lineage>
</organism>